<dbReference type="RefSeq" id="WP_127828876.1">
    <property type="nucleotide sequence ID" value="NZ_RZYA01000006.1"/>
</dbReference>
<dbReference type="EMBL" id="RZYA01000006">
    <property type="protein sequence ID" value="RVU24522.1"/>
    <property type="molecule type" value="Genomic_DNA"/>
</dbReference>
<dbReference type="GO" id="GO:0005886">
    <property type="term" value="C:plasma membrane"/>
    <property type="evidence" value="ECO:0007669"/>
    <property type="project" value="UniProtKB-SubCell"/>
</dbReference>
<dbReference type="Gene3D" id="3.90.550.10">
    <property type="entry name" value="Spore Coat Polysaccharide Biosynthesis Protein SpsA, Chain A"/>
    <property type="match status" value="1"/>
</dbReference>
<dbReference type="InterPro" id="IPR007554">
    <property type="entry name" value="Glycerophosphate_synth"/>
</dbReference>
<dbReference type="SUPFAM" id="SSF53448">
    <property type="entry name" value="Nucleotide-diphospho-sugar transferases"/>
    <property type="match status" value="1"/>
</dbReference>
<dbReference type="Gene3D" id="3.40.50.11820">
    <property type="match status" value="1"/>
</dbReference>
<dbReference type="InterPro" id="IPR043148">
    <property type="entry name" value="TagF_C"/>
</dbReference>
<evidence type="ECO:0000256" key="5">
    <source>
        <dbReference type="ARBA" id="ARBA00022944"/>
    </source>
</evidence>
<evidence type="ECO:0000313" key="8">
    <source>
        <dbReference type="EMBL" id="RVU24522.1"/>
    </source>
</evidence>
<dbReference type="Pfam" id="PF04464">
    <property type="entry name" value="Glyphos_transf"/>
    <property type="match status" value="1"/>
</dbReference>
<dbReference type="GO" id="GO:0019350">
    <property type="term" value="P:teichoic acid biosynthetic process"/>
    <property type="evidence" value="ECO:0007669"/>
    <property type="project" value="UniProtKB-KW"/>
</dbReference>
<feature type="domain" description="Glycosyltransferase 2-like" evidence="7">
    <location>
        <begin position="6"/>
        <end position="167"/>
    </location>
</feature>
<comment type="caution">
    <text evidence="8">The sequence shown here is derived from an EMBL/GenBank/DDBJ whole genome shotgun (WGS) entry which is preliminary data.</text>
</comment>
<evidence type="ECO:0000256" key="4">
    <source>
        <dbReference type="ARBA" id="ARBA00022679"/>
    </source>
</evidence>
<dbReference type="OrthoDB" id="3183633at2"/>
<accession>A0A437PQH8</accession>
<evidence type="ECO:0000256" key="1">
    <source>
        <dbReference type="ARBA" id="ARBA00004202"/>
    </source>
</evidence>
<name>A0A437PQH8_9ACTN</name>
<dbReference type="PANTHER" id="PTHR37316:SF3">
    <property type="entry name" value="TEICHOIC ACID GLYCEROL-PHOSPHATE TRANSFERASE"/>
    <property type="match status" value="1"/>
</dbReference>
<dbReference type="Pfam" id="PF00535">
    <property type="entry name" value="Glycos_transf_2"/>
    <property type="match status" value="1"/>
</dbReference>
<evidence type="ECO:0000256" key="3">
    <source>
        <dbReference type="ARBA" id="ARBA00022475"/>
    </source>
</evidence>
<reference evidence="8 9" key="1">
    <citation type="submission" date="2019-01" db="EMBL/GenBank/DDBJ databases">
        <title>Genome sequences of Streptomyces and Rhizobium isolates collected from root and soil.</title>
        <authorList>
            <person name="Chhettri S."/>
            <person name="Sevigny J.L."/>
            <person name="Sen A."/>
            <person name="Ennis N."/>
            <person name="Tisa L."/>
        </authorList>
    </citation>
    <scope>NUCLEOTIDE SEQUENCE [LARGE SCALE GENOMIC DNA]</scope>
    <source>
        <strain evidence="8 9">San01</strain>
    </source>
</reference>
<dbReference type="InterPro" id="IPR043149">
    <property type="entry name" value="TagF_N"/>
</dbReference>
<evidence type="ECO:0000256" key="6">
    <source>
        <dbReference type="ARBA" id="ARBA00023136"/>
    </source>
</evidence>
<dbReference type="AlphaFoldDB" id="A0A437PQH8"/>
<dbReference type="InterPro" id="IPR001173">
    <property type="entry name" value="Glyco_trans_2-like"/>
</dbReference>
<keyword evidence="9" id="KW-1185">Reference proteome</keyword>
<evidence type="ECO:0000259" key="7">
    <source>
        <dbReference type="Pfam" id="PF00535"/>
    </source>
</evidence>
<keyword evidence="6" id="KW-0472">Membrane</keyword>
<dbReference type="PANTHER" id="PTHR37316">
    <property type="entry name" value="TEICHOIC ACID GLYCEROL-PHOSPHATE PRIMASE"/>
    <property type="match status" value="1"/>
</dbReference>
<organism evidence="8 9">
    <name type="scientific">Streptomyces antnestii</name>
    <dbReference type="NCBI Taxonomy" id="2494256"/>
    <lineage>
        <taxon>Bacteria</taxon>
        <taxon>Bacillati</taxon>
        <taxon>Actinomycetota</taxon>
        <taxon>Actinomycetes</taxon>
        <taxon>Kitasatosporales</taxon>
        <taxon>Streptomycetaceae</taxon>
        <taxon>Streptomyces</taxon>
    </lineage>
</organism>
<keyword evidence="4 8" id="KW-0808">Transferase</keyword>
<sequence length="1172" mass="129368">MTPRLTVVVPIHNVEAYLDACLESLAAQTMTDLEVVMVDDGSTDGSPAIARAMADRDGRFRYTRQDNAGLGAARNEGAARATGTHLAFVDSDDVVPHDAYERMLGALAESGSDFATGNVHRLRVDGTTEQSAMFRKVMGTDRSATHVTRHWDLLGDRIACNKVFRRDFWDRHAFAFPVGVLFEDTPVMVPAHFLAGSVDVLSGPVYLWRDRDGSITNRRTRPRAVADRTAAVLSASGFLGDKARETAGTPDAEGWREGKRRYDATVLAGDLWLFMDALPLGDAAYHEAFLDHANSFADTVEPAVLTGLPLALRVKWQLIRERRLTELLAFMAYEKSNGSTFLARGTVRRRAQFSAVTGALPRAVTALGRADLPLKSQVTEASWDEDGRLRLKGFAYVRNLPAGRVGARAKFAWLRAGRRRAVPLKVRTVRSREATYRSKQGLHSYDRSGFETVVDPARLVTKRTTTTWNVEMAVYGGGLLRTGPVRMGGLSELPVRYLDDFLRITPKLSAGRLRLRTERVQARLARHEESGGTLMLEGELAPGAPAGIKALRVENWHTKEAYDLPVVCSGRTFTAELRLEHLAGTGTDGSGAPRKADPWGVGLVREGDEGDEWSALAVRPDIPAGRHPLGAGRELLVLANASGNVELRNQTVRPLVDELTWQDDGRLTVRGSFPDESAARWELVLQHSGHDEEAVLPVETDGSRFSAALCPDAVDGPAGVLPLAEGRWYLALREPGESDPDLYRQVHVAPARHESLPLVRALGGRDFTVGRRHYDRLVIESGSALAVTERGGAQQGALRTRYASLRVEPRTDTVLYSSFDGRQYSDSPRAVHEELVARGAPLEHLWVVRDQQVTVPATCRLVALWSTEWYEALARSRYVVTNTQLPDWFERAEDQYVVQTWHGTPLKRIGRDLADSPSGDPRYIASLPDRAAQWNLLVSPNRFSTPVLRGAFGYQGEVLESGYPRNDLLHAADRAKVAAAVRERLGIPEDRKVVLYAPTWRENQPRKGGRYGLDLRLDLAAAERALGDDHVLLVRRHYLVGGTVPGTTSGFVRDVTRHPDVGELLLISDVLVTDYSSLMFDFAHTGRPMLFHTYDLDHYRDTLRGFYFDFAAQAPGPLLTTGEEVVAALRDPAAATAGHEDAYRRFREVFCDLDDGRAAAHVADAMLPGGRR</sequence>
<keyword evidence="5" id="KW-0777">Teichoic acid biosynthesis</keyword>
<dbReference type="InterPro" id="IPR029044">
    <property type="entry name" value="Nucleotide-diphossugar_trans"/>
</dbReference>
<gene>
    <name evidence="8" type="ORF">EOT10_16100</name>
</gene>
<keyword evidence="3" id="KW-1003">Cell membrane</keyword>
<evidence type="ECO:0000313" key="9">
    <source>
        <dbReference type="Proteomes" id="UP000283128"/>
    </source>
</evidence>
<dbReference type="InterPro" id="IPR051612">
    <property type="entry name" value="Teichoic_Acid_Biosynth"/>
</dbReference>
<dbReference type="Gene3D" id="3.40.50.12580">
    <property type="match status" value="1"/>
</dbReference>
<proteinExistence type="inferred from homology"/>
<comment type="similarity">
    <text evidence="2">Belongs to the CDP-glycerol glycerophosphotransferase family.</text>
</comment>
<protein>
    <submittedName>
        <fullName evidence="8">Glycosyltransferase</fullName>
    </submittedName>
</protein>
<comment type="subcellular location">
    <subcellularLocation>
        <location evidence="1">Cell membrane</location>
        <topology evidence="1">Peripheral membrane protein</topology>
    </subcellularLocation>
</comment>
<dbReference type="Proteomes" id="UP000283128">
    <property type="component" value="Unassembled WGS sequence"/>
</dbReference>
<dbReference type="GO" id="GO:0047355">
    <property type="term" value="F:CDP-glycerol glycerophosphotransferase activity"/>
    <property type="evidence" value="ECO:0007669"/>
    <property type="project" value="InterPro"/>
</dbReference>
<dbReference type="CDD" id="cd00761">
    <property type="entry name" value="Glyco_tranf_GTA_type"/>
    <property type="match status" value="1"/>
</dbReference>
<evidence type="ECO:0000256" key="2">
    <source>
        <dbReference type="ARBA" id="ARBA00010488"/>
    </source>
</evidence>
<dbReference type="SUPFAM" id="SSF53756">
    <property type="entry name" value="UDP-Glycosyltransferase/glycogen phosphorylase"/>
    <property type="match status" value="1"/>
</dbReference>